<keyword evidence="3" id="KW-1185">Reference proteome</keyword>
<proteinExistence type="predicted"/>
<accession>A0A6B9ZLC3</accession>
<evidence type="ECO:0000313" key="3">
    <source>
        <dbReference type="Proteomes" id="UP000476411"/>
    </source>
</evidence>
<dbReference type="EMBL" id="CP048113">
    <property type="protein sequence ID" value="QHS62381.1"/>
    <property type="molecule type" value="Genomic_DNA"/>
</dbReference>
<evidence type="ECO:0000313" key="2">
    <source>
        <dbReference type="EMBL" id="QHS62381.1"/>
    </source>
</evidence>
<dbReference type="Pfam" id="PF10990">
    <property type="entry name" value="DUF2809"/>
    <property type="match status" value="1"/>
</dbReference>
<protein>
    <submittedName>
        <fullName evidence="2">DUF2809 domain-containing protein</fullName>
    </submittedName>
</protein>
<keyword evidence="1" id="KW-1133">Transmembrane helix</keyword>
<name>A0A6B9ZLC3_9BACT</name>
<sequence>MKLRFSWFYFILTILIFVTEVLIALYVHDGFVRPYVGDFLVVILLYCFVCSFVQAPVLPVAIAVLAFSYLIEALQYLNFVQLIGLGHSRVANIVFGNYFSWSDILSYTLGIIFVIIMEKINPQRRVGYAK</sequence>
<organism evidence="2 3">
    <name type="scientific">Chitinophaga agri</name>
    <dbReference type="NCBI Taxonomy" id="2703787"/>
    <lineage>
        <taxon>Bacteria</taxon>
        <taxon>Pseudomonadati</taxon>
        <taxon>Bacteroidota</taxon>
        <taxon>Chitinophagia</taxon>
        <taxon>Chitinophagales</taxon>
        <taxon>Chitinophagaceae</taxon>
        <taxon>Chitinophaga</taxon>
    </lineage>
</organism>
<feature type="transmembrane region" description="Helical" evidence="1">
    <location>
        <begin position="98"/>
        <end position="117"/>
    </location>
</feature>
<dbReference type="Proteomes" id="UP000476411">
    <property type="component" value="Chromosome"/>
</dbReference>
<dbReference type="InterPro" id="IPR021257">
    <property type="entry name" value="DUF2809"/>
</dbReference>
<keyword evidence="1" id="KW-0472">Membrane</keyword>
<dbReference type="RefSeq" id="WP_162334029.1">
    <property type="nucleotide sequence ID" value="NZ_CP048113.1"/>
</dbReference>
<feature type="transmembrane region" description="Helical" evidence="1">
    <location>
        <begin position="6"/>
        <end position="27"/>
    </location>
</feature>
<keyword evidence="1" id="KW-0812">Transmembrane</keyword>
<dbReference type="AlphaFoldDB" id="A0A6B9ZLC3"/>
<dbReference type="KEGG" id="chih:GWR21_23175"/>
<evidence type="ECO:0000256" key="1">
    <source>
        <dbReference type="SAM" id="Phobius"/>
    </source>
</evidence>
<feature type="transmembrane region" description="Helical" evidence="1">
    <location>
        <begin position="39"/>
        <end position="71"/>
    </location>
</feature>
<gene>
    <name evidence="2" type="ORF">GWR21_23175</name>
</gene>
<reference evidence="2 3" key="1">
    <citation type="submission" date="2020-01" db="EMBL/GenBank/DDBJ databases">
        <title>Complete genome sequence of Chitinophaga sp. H33E-04 isolated from quinoa roots.</title>
        <authorList>
            <person name="Weon H.-Y."/>
            <person name="Lee S.A."/>
        </authorList>
    </citation>
    <scope>NUCLEOTIDE SEQUENCE [LARGE SCALE GENOMIC DNA]</scope>
    <source>
        <strain evidence="2 3">H33E-04</strain>
    </source>
</reference>